<comment type="similarity">
    <text evidence="1">Belongs to the LysR transcriptional regulatory family.</text>
</comment>
<dbReference type="InterPro" id="IPR036390">
    <property type="entry name" value="WH_DNA-bd_sf"/>
</dbReference>
<dbReference type="SUPFAM" id="SSF53850">
    <property type="entry name" value="Periplasmic binding protein-like II"/>
    <property type="match status" value="1"/>
</dbReference>
<dbReference type="GO" id="GO:0003700">
    <property type="term" value="F:DNA-binding transcription factor activity"/>
    <property type="evidence" value="ECO:0007669"/>
    <property type="project" value="InterPro"/>
</dbReference>
<dbReference type="AlphaFoldDB" id="X7E549"/>
<dbReference type="OrthoDB" id="8839922at2"/>
<dbReference type="InterPro" id="IPR050950">
    <property type="entry name" value="HTH-type_LysR_regulators"/>
</dbReference>
<reference evidence="6 7" key="1">
    <citation type="submission" date="2014-01" db="EMBL/GenBank/DDBJ databases">
        <title>Marinomonas ushuaiensis DSM 15871 Genome Sequencing.</title>
        <authorList>
            <person name="Lai Q."/>
            <person name="Shao Z.S."/>
        </authorList>
    </citation>
    <scope>NUCLEOTIDE SEQUENCE [LARGE SCALE GENOMIC DNA]</scope>
    <source>
        <strain evidence="6 7">DSM 15871</strain>
    </source>
</reference>
<keyword evidence="2" id="KW-0805">Transcription regulation</keyword>
<dbReference type="SUPFAM" id="SSF46785">
    <property type="entry name" value="Winged helix' DNA-binding domain"/>
    <property type="match status" value="1"/>
</dbReference>
<name>X7E549_9GAMM</name>
<organism evidence="6 7">
    <name type="scientific">Marinomonas ushuaiensis DSM 15871</name>
    <dbReference type="NCBI Taxonomy" id="1122207"/>
    <lineage>
        <taxon>Bacteria</taxon>
        <taxon>Pseudomonadati</taxon>
        <taxon>Pseudomonadota</taxon>
        <taxon>Gammaproteobacteria</taxon>
        <taxon>Oceanospirillales</taxon>
        <taxon>Oceanospirillaceae</taxon>
        <taxon>Marinomonas</taxon>
    </lineage>
</organism>
<keyword evidence="3" id="KW-0238">DNA-binding</keyword>
<dbReference type="PATRIC" id="fig|1122207.3.peg.1516"/>
<dbReference type="EMBL" id="JAMB01000005">
    <property type="protein sequence ID" value="ETX11077.1"/>
    <property type="molecule type" value="Genomic_DNA"/>
</dbReference>
<dbReference type="PRINTS" id="PR00039">
    <property type="entry name" value="HTHLYSR"/>
</dbReference>
<protein>
    <submittedName>
        <fullName evidence="6">LysR family transcriptional regulator</fullName>
    </submittedName>
</protein>
<dbReference type="PROSITE" id="PS50931">
    <property type="entry name" value="HTH_LYSR"/>
    <property type="match status" value="1"/>
</dbReference>
<comment type="caution">
    <text evidence="6">The sequence shown here is derived from an EMBL/GenBank/DDBJ whole genome shotgun (WGS) entry which is preliminary data.</text>
</comment>
<evidence type="ECO:0000256" key="3">
    <source>
        <dbReference type="ARBA" id="ARBA00023125"/>
    </source>
</evidence>
<dbReference type="GO" id="GO:0003677">
    <property type="term" value="F:DNA binding"/>
    <property type="evidence" value="ECO:0007669"/>
    <property type="project" value="UniProtKB-KW"/>
</dbReference>
<sequence length="309" mass="34495">MKSGLRLQDTTLRYFLEVVKYGSISKASEHLNVASSAISRQINNLEDIVGTTLFERRPRGMVLSVAGEMLATYARKNALESNRVISNIAALDGLNRGHIKISCYEGFAMDFLPRCISKFRKEHDGINFNVNVSTPDDITRRVIHDNADIGITLSYSPAKNINVAYQQPSPIFAFMHPTHPLASKEAISLTQLLPYAIALPEENTTIRQLFDISCSRLNLLFEPALVSNNIATLCHFSMSEGGIHLAGEVTMRHILTTKKLVAVPIRDKGMGIRNIEIQTLSGKTLSVVVKLFLEYLIEEMQSEKLNYEL</sequence>
<dbReference type="Pfam" id="PF03466">
    <property type="entry name" value="LysR_substrate"/>
    <property type="match status" value="1"/>
</dbReference>
<dbReference type="Pfam" id="PF00126">
    <property type="entry name" value="HTH_1"/>
    <property type="match status" value="1"/>
</dbReference>
<evidence type="ECO:0000256" key="1">
    <source>
        <dbReference type="ARBA" id="ARBA00009437"/>
    </source>
</evidence>
<dbReference type="PANTHER" id="PTHR30419">
    <property type="entry name" value="HTH-TYPE TRANSCRIPTIONAL REGULATOR YBHD"/>
    <property type="match status" value="1"/>
</dbReference>
<gene>
    <name evidence="6" type="ORF">MUS1_11925</name>
</gene>
<evidence type="ECO:0000256" key="2">
    <source>
        <dbReference type="ARBA" id="ARBA00023015"/>
    </source>
</evidence>
<dbReference type="InterPro" id="IPR036388">
    <property type="entry name" value="WH-like_DNA-bd_sf"/>
</dbReference>
<dbReference type="InterPro" id="IPR005119">
    <property type="entry name" value="LysR_subst-bd"/>
</dbReference>
<evidence type="ECO:0000313" key="6">
    <source>
        <dbReference type="EMBL" id="ETX11077.1"/>
    </source>
</evidence>
<proteinExistence type="inferred from homology"/>
<evidence type="ECO:0000256" key="4">
    <source>
        <dbReference type="ARBA" id="ARBA00023163"/>
    </source>
</evidence>
<dbReference type="GO" id="GO:0005829">
    <property type="term" value="C:cytosol"/>
    <property type="evidence" value="ECO:0007669"/>
    <property type="project" value="TreeGrafter"/>
</dbReference>
<keyword evidence="7" id="KW-1185">Reference proteome</keyword>
<evidence type="ECO:0000313" key="7">
    <source>
        <dbReference type="Proteomes" id="UP000054058"/>
    </source>
</evidence>
<keyword evidence="4" id="KW-0804">Transcription</keyword>
<dbReference type="Gene3D" id="1.10.10.10">
    <property type="entry name" value="Winged helix-like DNA-binding domain superfamily/Winged helix DNA-binding domain"/>
    <property type="match status" value="1"/>
</dbReference>
<dbReference type="STRING" id="1122207.MUS1_11925"/>
<dbReference type="RefSeq" id="WP_036160717.1">
    <property type="nucleotide sequence ID" value="NZ_JAMB01000005.1"/>
</dbReference>
<dbReference type="Proteomes" id="UP000054058">
    <property type="component" value="Unassembled WGS sequence"/>
</dbReference>
<feature type="domain" description="HTH lysR-type" evidence="5">
    <location>
        <begin position="12"/>
        <end position="64"/>
    </location>
</feature>
<dbReference type="eggNOG" id="COG0583">
    <property type="taxonomic scope" value="Bacteria"/>
</dbReference>
<dbReference type="InterPro" id="IPR000847">
    <property type="entry name" value="LysR_HTH_N"/>
</dbReference>
<evidence type="ECO:0000259" key="5">
    <source>
        <dbReference type="PROSITE" id="PS50931"/>
    </source>
</evidence>
<dbReference type="PANTHER" id="PTHR30419:SF8">
    <property type="entry name" value="NITROGEN ASSIMILATION TRANSCRIPTIONAL ACTIVATOR-RELATED"/>
    <property type="match status" value="1"/>
</dbReference>
<accession>X7E549</accession>
<dbReference type="Gene3D" id="3.40.190.290">
    <property type="match status" value="1"/>
</dbReference>